<sequence length="204" mass="21803">MIQVNAMGDACPIPVVKTKNAIRELGGAGTVVTLVDNEIAVQNLQKMARQKGYGVQAEKLGEGRYQVTMTVGPEAALPAQDEPTVCPVKPAGEKNTVVVIRSKTMGVGSEELGAALMKGFLYALSQQDQLPRTILFYNGGAAITCTDSPSLEDLKTLQAMGVEIFTCGTCLNFYGLTDQLQVGEVTNMYTIVEKMTQADHIVCP</sequence>
<accession>A0A9D1AQG3</accession>
<dbReference type="InterPro" id="IPR001455">
    <property type="entry name" value="TusA-like"/>
</dbReference>
<name>A0A9D1AQG3_9FIRM</name>
<dbReference type="InterPro" id="IPR019870">
    <property type="entry name" value="Se_metab_YedF"/>
</dbReference>
<feature type="domain" description="UPF0033" evidence="1">
    <location>
        <begin position="3"/>
        <end position="70"/>
    </location>
</feature>
<dbReference type="InterPro" id="IPR036868">
    <property type="entry name" value="TusA-like_sf"/>
</dbReference>
<dbReference type="Pfam" id="PF02635">
    <property type="entry name" value="DsrE"/>
    <property type="match status" value="1"/>
</dbReference>
<dbReference type="EMBL" id="DVHE01000003">
    <property type="protein sequence ID" value="HIR49756.1"/>
    <property type="molecule type" value="Genomic_DNA"/>
</dbReference>
<dbReference type="InterPro" id="IPR027396">
    <property type="entry name" value="DsrEFH-like"/>
</dbReference>
<comment type="caution">
    <text evidence="2">The sequence shown here is derived from an EMBL/GenBank/DDBJ whole genome shotgun (WGS) entry which is preliminary data.</text>
</comment>
<gene>
    <name evidence="2" type="primary">yedF</name>
    <name evidence="2" type="ORF">IAA53_00480</name>
</gene>
<dbReference type="Pfam" id="PF01206">
    <property type="entry name" value="TusA"/>
    <property type="match status" value="1"/>
</dbReference>
<dbReference type="AlphaFoldDB" id="A0A9D1AQG3"/>
<dbReference type="SUPFAM" id="SSF64307">
    <property type="entry name" value="SirA-like"/>
    <property type="match status" value="1"/>
</dbReference>
<evidence type="ECO:0000259" key="1">
    <source>
        <dbReference type="Pfam" id="PF01206"/>
    </source>
</evidence>
<dbReference type="InterPro" id="IPR003787">
    <property type="entry name" value="Sulphur_relay_DsrE/F-like"/>
</dbReference>
<dbReference type="SUPFAM" id="SSF75169">
    <property type="entry name" value="DsrEFH-like"/>
    <property type="match status" value="1"/>
</dbReference>
<protein>
    <submittedName>
        <fullName evidence="2">Sulfurtransferase-like selenium metabolism protein YedF</fullName>
    </submittedName>
</protein>
<dbReference type="Proteomes" id="UP000824239">
    <property type="component" value="Unassembled WGS sequence"/>
</dbReference>
<reference evidence="2" key="2">
    <citation type="journal article" date="2021" name="PeerJ">
        <title>Extensive microbial diversity within the chicken gut microbiome revealed by metagenomics and culture.</title>
        <authorList>
            <person name="Gilroy R."/>
            <person name="Ravi A."/>
            <person name="Getino M."/>
            <person name="Pursley I."/>
            <person name="Horton D.L."/>
            <person name="Alikhan N.F."/>
            <person name="Baker D."/>
            <person name="Gharbi K."/>
            <person name="Hall N."/>
            <person name="Watson M."/>
            <person name="Adriaenssens E.M."/>
            <person name="Foster-Nyarko E."/>
            <person name="Jarju S."/>
            <person name="Secka A."/>
            <person name="Antonio M."/>
            <person name="Oren A."/>
            <person name="Chaudhuri R.R."/>
            <person name="La Ragione R."/>
            <person name="Hildebrand F."/>
            <person name="Pallen M.J."/>
        </authorList>
    </citation>
    <scope>NUCLEOTIDE SEQUENCE</scope>
    <source>
        <strain evidence="2">ChiBcec15-4380</strain>
    </source>
</reference>
<dbReference type="NCBIfam" id="TIGR03527">
    <property type="entry name" value="selenium_YedF"/>
    <property type="match status" value="1"/>
</dbReference>
<evidence type="ECO:0000313" key="2">
    <source>
        <dbReference type="EMBL" id="HIR49756.1"/>
    </source>
</evidence>
<reference evidence="2" key="1">
    <citation type="submission" date="2020-10" db="EMBL/GenBank/DDBJ databases">
        <authorList>
            <person name="Gilroy R."/>
        </authorList>
    </citation>
    <scope>NUCLEOTIDE SEQUENCE</scope>
    <source>
        <strain evidence="2">ChiBcec15-4380</strain>
    </source>
</reference>
<evidence type="ECO:0000313" key="3">
    <source>
        <dbReference type="Proteomes" id="UP000824239"/>
    </source>
</evidence>
<proteinExistence type="predicted"/>
<organism evidence="2 3">
    <name type="scientific">Candidatus Avoscillospira avicola</name>
    <dbReference type="NCBI Taxonomy" id="2840706"/>
    <lineage>
        <taxon>Bacteria</taxon>
        <taxon>Bacillati</taxon>
        <taxon>Bacillota</taxon>
        <taxon>Clostridia</taxon>
        <taxon>Eubacteriales</taxon>
        <taxon>Oscillospiraceae</taxon>
        <taxon>Oscillospiraceae incertae sedis</taxon>
        <taxon>Candidatus Avoscillospira</taxon>
    </lineage>
</organism>
<dbReference type="Gene3D" id="3.30.110.40">
    <property type="entry name" value="TusA-like domain"/>
    <property type="match status" value="1"/>
</dbReference>